<gene>
    <name evidence="1" type="ORF">I4F81_010022</name>
</gene>
<evidence type="ECO:0000313" key="2">
    <source>
        <dbReference type="Proteomes" id="UP000798662"/>
    </source>
</evidence>
<name>A0ACC3CC38_PYRYE</name>
<dbReference type="EMBL" id="CM020620">
    <property type="protein sequence ID" value="KAK1867515.1"/>
    <property type="molecule type" value="Genomic_DNA"/>
</dbReference>
<proteinExistence type="predicted"/>
<accession>A0ACC3CC38</accession>
<comment type="caution">
    <text evidence="1">The sequence shown here is derived from an EMBL/GenBank/DDBJ whole genome shotgun (WGS) entry which is preliminary data.</text>
</comment>
<dbReference type="Proteomes" id="UP000798662">
    <property type="component" value="Chromosome 3"/>
</dbReference>
<reference evidence="1" key="1">
    <citation type="submission" date="2019-11" db="EMBL/GenBank/DDBJ databases">
        <title>Nori genome reveals adaptations in red seaweeds to the harsh intertidal environment.</title>
        <authorList>
            <person name="Wang D."/>
            <person name="Mao Y."/>
        </authorList>
    </citation>
    <scope>NUCLEOTIDE SEQUENCE</scope>
    <source>
        <tissue evidence="1">Gametophyte</tissue>
    </source>
</reference>
<evidence type="ECO:0000313" key="1">
    <source>
        <dbReference type="EMBL" id="KAK1867515.1"/>
    </source>
</evidence>
<keyword evidence="2" id="KW-1185">Reference proteome</keyword>
<organism evidence="1 2">
    <name type="scientific">Pyropia yezoensis</name>
    <name type="common">Susabi-nori</name>
    <name type="synonym">Porphyra yezoensis</name>
    <dbReference type="NCBI Taxonomy" id="2788"/>
    <lineage>
        <taxon>Eukaryota</taxon>
        <taxon>Rhodophyta</taxon>
        <taxon>Bangiophyceae</taxon>
        <taxon>Bangiales</taxon>
        <taxon>Bangiaceae</taxon>
        <taxon>Pyropia</taxon>
    </lineage>
</organism>
<sequence length="514" mass="51741">MAAFVLSSPGALIAPGAHRQRHAASCVRRGAAAPAPSRLHLRAADAFLGHPATVGVPAPLSPPAAAAVRMEAAAAPAAAAPTAAPPVPAKIIIAGAPASGKGTQCEMLTAAYGCVHLSTGDMLRAAVAAGTPLGKSAAAAMDAGALVPDDVVIGMIVERLGGEDVAARGWLLDGFPRTGAQAAALAEAGVVPNAVLTLDVGVDTLVRRVTGRRSDPETGKVYHLEFAPPPNEEVAARLVCRSDDTEDKVRVRVAAFEEHASAIAGQYPGMVRVDGERPVDEVAADIKGVVDAALGDAAAAEEGGGAAAAASGGAGTPKSTKGMSVNEFVRYAEEAYDSGVLTNDKVNWSGQAGVDVATSPAPPSYADLAAHPLLAVGDAAVFFAFAAIGAASHASSASAVTVAATAAPFVLTWLAVAPLVGAYSPRAVRTYQGAAVTTARGWLLGVPSGLALRGVLTSHLPPPAFAVVTLLSTAVLLGVWRGVYVKVRGAEGAEGKRGSVFDGFRMITTLLRRW</sequence>
<protein>
    <submittedName>
        <fullName evidence="1">Uncharacterized protein</fullName>
    </submittedName>
</protein>